<name>U1N0U8_9EURY</name>
<sequence>MPSEGPVIGPVAGITSIPDDYEGVQTVLQFPFTEPVVSVADEESLTIGRNVNVYIDDRLQNSAFELLQDGSTTGQVLFGTHRRFGSETDVHIEIDAVQGTQTGGTLSSITQSVRVYNHTINTTADRHAVDTPELVALWIENTHLKNIDLIDEQSFRILDTDGGVIETVQTGVGSQIAIVDMSEYATGVYTIIPENGAETTVVVHDLGLKITTDRQTATIGGTLRGHVAATVKTPRVVTVTLVNESNVQMSETTTTITTNGTGRFRINTTAISDIDAGTYTLLVTDTQTDIQTASNPIRVLSSSAGEGFTRAIYTDARGDIVEIPLKIGQGRTATVTIGNNSSDIQAIVTVQDRTEDGTVTLRFNTDAMITHALSGSNESEDSVFAVKNDSMYERLSANSHDTLLVANLTVSMAEDAVPLSEGQYRISIEGTANTSFPSDTAMIRIKPPTIETLQVYTAPMGATFTTVEEITDAVEDEQITPTEVVAMGDIIIYAVTAEGFAGRIEQSEKLTLQTFDRTLAEHASRYQTPSVSITYTETATTPGSDQLNNAWVVSDTSNHSYYIGATAGTLIDTATEDIPNQSAGTHLTATLLPGTRGDDSYLSNFTTIDNDRTNTSVVSSVGKAQIGTDDGWTVRTGLVPRQVEFDTNLIPVAALSDQHITGTTTVAPGSVIRTVLRANISEKQTEINQPINETVHATVGINQTWSSVFDFSVFDTGEPFMIHSMVSPANVSMTQNRMHGHVGGSPAADEIAVAGEKTGAAGGGGSGNGIAGIITGLFDGSDSKVNVGTETTDISETDTLQDEATAGERESHDGTIVGSFADTELGQVVENTVQSSPLTRLMQPVAVGFMILLSVVSLLLYRRR</sequence>
<evidence type="ECO:0000259" key="3">
    <source>
        <dbReference type="Pfam" id="PF25162"/>
    </source>
</evidence>
<evidence type="ECO:0000256" key="2">
    <source>
        <dbReference type="SAM" id="Phobius"/>
    </source>
</evidence>
<dbReference type="HOGENOM" id="CLU_007389_0_0_2"/>
<dbReference type="AlphaFoldDB" id="U1N0U8"/>
<dbReference type="InterPro" id="IPR057149">
    <property type="entry name" value="DUF7827"/>
</dbReference>
<protein>
    <recommendedName>
        <fullName evidence="3">DUF7827 domain-containing protein</fullName>
    </recommendedName>
</protein>
<dbReference type="Proteomes" id="UP000030710">
    <property type="component" value="Unassembled WGS sequence"/>
</dbReference>
<feature type="domain" description="DUF7827" evidence="3">
    <location>
        <begin position="308"/>
        <end position="389"/>
    </location>
</feature>
<evidence type="ECO:0000256" key="1">
    <source>
        <dbReference type="SAM" id="MobiDB-lite"/>
    </source>
</evidence>
<dbReference type="EMBL" id="KE356561">
    <property type="protein sequence ID" value="ERG96444.1"/>
    <property type="molecule type" value="Genomic_DNA"/>
</dbReference>
<dbReference type="RefSeq" id="WP_021055909.1">
    <property type="nucleotide sequence ID" value="NZ_KE356561.1"/>
</dbReference>
<accession>U1N0U8</accession>
<reference evidence="4 5" key="1">
    <citation type="journal article" date="2013" name="PLoS ONE">
        <title>Assembly-driven community genomics of a hypersaline microbial ecosystem.</title>
        <authorList>
            <person name="Podell S."/>
            <person name="Ugalde J.A."/>
            <person name="Narasingarao P."/>
            <person name="Banfield J.F."/>
            <person name="Heidelberg K.B."/>
            <person name="Allen E.E."/>
        </authorList>
    </citation>
    <scope>NUCLEOTIDE SEQUENCE [LARGE SCALE GENOMIC DNA]</scope>
    <source>
        <strain evidence="5">J07HQW2</strain>
    </source>
</reference>
<dbReference type="Pfam" id="PF25162">
    <property type="entry name" value="DUF7827"/>
    <property type="match status" value="1"/>
</dbReference>
<keyword evidence="2" id="KW-0812">Transmembrane</keyword>
<keyword evidence="2" id="KW-0472">Membrane</keyword>
<feature type="transmembrane region" description="Helical" evidence="2">
    <location>
        <begin position="841"/>
        <end position="861"/>
    </location>
</feature>
<feature type="region of interest" description="Disordered" evidence="1">
    <location>
        <begin position="787"/>
        <end position="812"/>
    </location>
</feature>
<keyword evidence="2" id="KW-1133">Transmembrane helix</keyword>
<evidence type="ECO:0000313" key="5">
    <source>
        <dbReference type="Proteomes" id="UP000030710"/>
    </source>
</evidence>
<proteinExistence type="predicted"/>
<organism evidence="4 5">
    <name type="scientific">Haloquadratum walsbyi J07HQW2</name>
    <dbReference type="NCBI Taxonomy" id="1238425"/>
    <lineage>
        <taxon>Archaea</taxon>
        <taxon>Methanobacteriati</taxon>
        <taxon>Methanobacteriota</taxon>
        <taxon>Stenosarchaea group</taxon>
        <taxon>Halobacteria</taxon>
        <taxon>Halobacteriales</taxon>
        <taxon>Haloferacaceae</taxon>
        <taxon>Haloquadratum</taxon>
    </lineage>
</organism>
<evidence type="ECO:0000313" key="4">
    <source>
        <dbReference type="EMBL" id="ERG96444.1"/>
    </source>
</evidence>
<gene>
    <name evidence="4" type="ORF">J07HQW2_02923</name>
</gene>
<dbReference type="eggNOG" id="arCOG06273">
    <property type="taxonomic scope" value="Archaea"/>
</dbReference>